<organism evidence="2 3">
    <name type="scientific">Stigmatella ashevillensis</name>
    <dbReference type="NCBI Taxonomy" id="2995309"/>
    <lineage>
        <taxon>Bacteria</taxon>
        <taxon>Pseudomonadati</taxon>
        <taxon>Myxococcota</taxon>
        <taxon>Myxococcia</taxon>
        <taxon>Myxococcales</taxon>
        <taxon>Cystobacterineae</taxon>
        <taxon>Archangiaceae</taxon>
        <taxon>Stigmatella</taxon>
    </lineage>
</organism>
<feature type="domain" description="Immunity MXAN-0049 protein" evidence="1">
    <location>
        <begin position="117"/>
        <end position="208"/>
    </location>
</feature>
<evidence type="ECO:0000313" key="3">
    <source>
        <dbReference type="Proteomes" id="UP001221838"/>
    </source>
</evidence>
<sequence>MASDMSGSRFFVLEEGMFGPYDTRFSKIAPVNRGEPPQCPQCGEPMGMLMWLPPYRIELELYGEGLGDFVEGPGDDVLISQRFAEAYQAEELTGLLGFNPVEVVRIRRKRKGPSHDAVPPYFAVAACFGRGAVDEAQSRIQRSEPVTCPECRSAGVASVQGFALEPGTWQGEDVFRPRGKRGSIVVSERFSVLVQRHGFTNMKLTPIEEYVWDPDAKGPPTSPPVGPG</sequence>
<dbReference type="RefSeq" id="WP_272137848.1">
    <property type="nucleotide sequence ID" value="NZ_JAQNDM010000002.1"/>
</dbReference>
<dbReference type="Pfam" id="PF07791">
    <property type="entry name" value="Imm11"/>
    <property type="match status" value="1"/>
</dbReference>
<protein>
    <recommendedName>
        <fullName evidence="1">Immunity MXAN-0049 protein domain-containing protein</fullName>
    </recommendedName>
</protein>
<name>A0ABT5D6R5_9BACT</name>
<proteinExistence type="predicted"/>
<dbReference type="EMBL" id="JAQNDM010000002">
    <property type="protein sequence ID" value="MDC0709354.1"/>
    <property type="molecule type" value="Genomic_DNA"/>
</dbReference>
<keyword evidence="3" id="KW-1185">Reference proteome</keyword>
<dbReference type="Proteomes" id="UP001221838">
    <property type="component" value="Unassembled WGS sequence"/>
</dbReference>
<accession>A0ABT5D6R5</accession>
<reference evidence="2 3" key="1">
    <citation type="submission" date="2022-11" db="EMBL/GenBank/DDBJ databases">
        <title>Minimal conservation of predation-associated metabolite biosynthetic gene clusters underscores biosynthetic potential of Myxococcota including descriptions for ten novel species: Archangium lansinium sp. nov., Myxococcus landrumus sp. nov., Nannocystis bai.</title>
        <authorList>
            <person name="Ahearne A."/>
            <person name="Stevens C."/>
            <person name="Dowd S."/>
        </authorList>
    </citation>
    <scope>NUCLEOTIDE SEQUENCE [LARGE SCALE GENOMIC DNA]</scope>
    <source>
        <strain evidence="2 3">NCWAL01</strain>
    </source>
</reference>
<evidence type="ECO:0000313" key="2">
    <source>
        <dbReference type="EMBL" id="MDC0709354.1"/>
    </source>
</evidence>
<comment type="caution">
    <text evidence="2">The sequence shown here is derived from an EMBL/GenBank/DDBJ whole genome shotgun (WGS) entry which is preliminary data.</text>
</comment>
<dbReference type="InterPro" id="IPR012433">
    <property type="entry name" value="Imm11"/>
</dbReference>
<gene>
    <name evidence="2" type="ORF">POL68_12850</name>
</gene>
<evidence type="ECO:0000259" key="1">
    <source>
        <dbReference type="Pfam" id="PF07791"/>
    </source>
</evidence>